<comment type="caution">
    <text evidence="11">The sequence shown here is derived from an EMBL/GenBank/DDBJ whole genome shotgun (WGS) entry which is preliminary data.</text>
</comment>
<evidence type="ECO:0000256" key="8">
    <source>
        <dbReference type="RuleBase" id="RU000382"/>
    </source>
</evidence>
<dbReference type="InterPro" id="IPR015421">
    <property type="entry name" value="PyrdxlP-dep_Trfase_major"/>
</dbReference>
<dbReference type="SUPFAM" id="SSF53383">
    <property type="entry name" value="PLP-dependent transferases"/>
    <property type="match status" value="1"/>
</dbReference>
<dbReference type="FunFam" id="3.40.640.10:FF:000017">
    <property type="entry name" value="Glutamate decarboxylase"/>
    <property type="match status" value="1"/>
</dbReference>
<protein>
    <recommendedName>
        <fullName evidence="3 9">Glutamate decarboxylase</fullName>
        <ecNumber evidence="3 9">4.1.1.15</ecNumber>
    </recommendedName>
</protein>
<dbReference type="GO" id="GO:0004351">
    <property type="term" value="F:glutamate decarboxylase activity"/>
    <property type="evidence" value="ECO:0007669"/>
    <property type="project" value="UniProtKB-EC"/>
</dbReference>
<dbReference type="InterPro" id="IPR010107">
    <property type="entry name" value="Glutamate_decarboxylase"/>
</dbReference>
<dbReference type="GO" id="GO:0006538">
    <property type="term" value="P:L-glutamate catabolic process"/>
    <property type="evidence" value="ECO:0007669"/>
    <property type="project" value="TreeGrafter"/>
</dbReference>
<dbReference type="FunFam" id="4.10.280.50:FF:000001">
    <property type="entry name" value="Glutamate decarboxylase"/>
    <property type="match status" value="1"/>
</dbReference>
<keyword evidence="12" id="KW-1185">Reference proteome</keyword>
<dbReference type="EMBL" id="JASNWA010000006">
    <property type="protein sequence ID" value="KAK3174880.1"/>
    <property type="molecule type" value="Genomic_DNA"/>
</dbReference>
<name>A0AAD9ZB27_9LECA</name>
<comment type="catalytic activity">
    <reaction evidence="6 9">
        <text>L-glutamate + H(+) = 4-aminobutanoate + CO2</text>
        <dbReference type="Rhea" id="RHEA:17785"/>
        <dbReference type="ChEBI" id="CHEBI:15378"/>
        <dbReference type="ChEBI" id="CHEBI:16526"/>
        <dbReference type="ChEBI" id="CHEBI:29985"/>
        <dbReference type="ChEBI" id="CHEBI:59888"/>
        <dbReference type="EC" id="4.1.1.15"/>
    </reaction>
</comment>
<keyword evidence="9" id="KW-0210">Decarboxylase</keyword>
<proteinExistence type="inferred from homology"/>
<evidence type="ECO:0000256" key="3">
    <source>
        <dbReference type="ARBA" id="ARBA00012421"/>
    </source>
</evidence>
<evidence type="ECO:0000256" key="9">
    <source>
        <dbReference type="RuleBase" id="RU361171"/>
    </source>
</evidence>
<dbReference type="EC" id="4.1.1.15" evidence="3 9"/>
<evidence type="ECO:0000256" key="6">
    <source>
        <dbReference type="ARBA" id="ARBA00048868"/>
    </source>
</evidence>
<dbReference type="InterPro" id="IPR002129">
    <property type="entry name" value="PyrdxlP-dep_de-COase"/>
</dbReference>
<dbReference type="NCBIfam" id="TIGR01788">
    <property type="entry name" value="Glu-decarb-GAD"/>
    <property type="match status" value="1"/>
</dbReference>
<feature type="compositionally biased region" description="Basic residues" evidence="10">
    <location>
        <begin position="533"/>
        <end position="550"/>
    </location>
</feature>
<evidence type="ECO:0000256" key="2">
    <source>
        <dbReference type="ARBA" id="ARBA00009533"/>
    </source>
</evidence>
<evidence type="ECO:0000256" key="1">
    <source>
        <dbReference type="ARBA" id="ARBA00001933"/>
    </source>
</evidence>
<gene>
    <name evidence="11" type="ORF">OEA41_002126</name>
</gene>
<dbReference type="Gene3D" id="3.40.640.10">
    <property type="entry name" value="Type I PLP-dependent aspartate aminotransferase-like (Major domain)"/>
    <property type="match status" value="1"/>
</dbReference>
<evidence type="ECO:0000256" key="7">
    <source>
        <dbReference type="PIRSR" id="PIRSR602129-50"/>
    </source>
</evidence>
<accession>A0AAD9ZB27</accession>
<dbReference type="PANTHER" id="PTHR43321">
    <property type="entry name" value="GLUTAMATE DECARBOXYLASE"/>
    <property type="match status" value="1"/>
</dbReference>
<evidence type="ECO:0000256" key="5">
    <source>
        <dbReference type="ARBA" id="ARBA00023239"/>
    </source>
</evidence>
<dbReference type="Gene3D" id="3.90.1150.160">
    <property type="match status" value="1"/>
</dbReference>
<evidence type="ECO:0000256" key="4">
    <source>
        <dbReference type="ARBA" id="ARBA00022898"/>
    </source>
</evidence>
<keyword evidence="5 8" id="KW-0456">Lyase</keyword>
<feature type="modified residue" description="N6-(pyridoxal phosphate)lysine" evidence="7">
    <location>
        <position position="302"/>
    </location>
</feature>
<evidence type="ECO:0000313" key="11">
    <source>
        <dbReference type="EMBL" id="KAK3174880.1"/>
    </source>
</evidence>
<comment type="cofactor">
    <cofactor evidence="1 7 8">
        <name>pyridoxal 5'-phosphate</name>
        <dbReference type="ChEBI" id="CHEBI:597326"/>
    </cofactor>
</comment>
<dbReference type="AlphaFoldDB" id="A0AAD9ZB27"/>
<dbReference type="GO" id="GO:0030170">
    <property type="term" value="F:pyridoxal phosphate binding"/>
    <property type="evidence" value="ECO:0007669"/>
    <property type="project" value="InterPro"/>
</dbReference>
<dbReference type="GO" id="GO:0005829">
    <property type="term" value="C:cytosol"/>
    <property type="evidence" value="ECO:0007669"/>
    <property type="project" value="TreeGrafter"/>
</dbReference>
<organism evidence="11 12">
    <name type="scientific">Lepraria neglecta</name>
    <dbReference type="NCBI Taxonomy" id="209136"/>
    <lineage>
        <taxon>Eukaryota</taxon>
        <taxon>Fungi</taxon>
        <taxon>Dikarya</taxon>
        <taxon>Ascomycota</taxon>
        <taxon>Pezizomycotina</taxon>
        <taxon>Lecanoromycetes</taxon>
        <taxon>OSLEUM clade</taxon>
        <taxon>Lecanoromycetidae</taxon>
        <taxon>Lecanorales</taxon>
        <taxon>Lecanorineae</taxon>
        <taxon>Stereocaulaceae</taxon>
        <taxon>Lepraria</taxon>
    </lineage>
</organism>
<dbReference type="InterPro" id="IPR015424">
    <property type="entry name" value="PyrdxlP-dep_Trfase"/>
</dbReference>
<reference evidence="11" key="1">
    <citation type="submission" date="2022-11" db="EMBL/GenBank/DDBJ databases">
        <title>Chromosomal genome sequence assembly and mating type (MAT) locus characterization of the leprose asexual lichenized fungus Lepraria neglecta (Nyl.) Erichsen.</title>
        <authorList>
            <person name="Allen J.L."/>
            <person name="Pfeffer B."/>
        </authorList>
    </citation>
    <scope>NUCLEOTIDE SEQUENCE</scope>
    <source>
        <strain evidence="11">Allen 5258</strain>
    </source>
</reference>
<feature type="region of interest" description="Disordered" evidence="10">
    <location>
        <begin position="530"/>
        <end position="550"/>
    </location>
</feature>
<keyword evidence="4 7" id="KW-0663">Pyridoxal phosphate</keyword>
<dbReference type="Pfam" id="PF00282">
    <property type="entry name" value="Pyridoxal_deC"/>
    <property type="match status" value="1"/>
</dbReference>
<dbReference type="Proteomes" id="UP001276659">
    <property type="component" value="Unassembled WGS sequence"/>
</dbReference>
<evidence type="ECO:0000313" key="12">
    <source>
        <dbReference type="Proteomes" id="UP001276659"/>
    </source>
</evidence>
<comment type="similarity">
    <text evidence="2 8">Belongs to the group II decarboxylase family.</text>
</comment>
<sequence>MSLARHVDPDEIIHTLHDHPSKAHKHHVHTKSAVSTVTPYSSRYASQQEISKFKIPQEGAPADAVHQMLKDELDLDGRPNLNLASFVGTYMEREAEALMVENLSKNMSDADEYPAMMAMHARCVSIISHLWGVQKGETAIGSATTGSSEAIHLGGLAMKRRWQEKRDKEGKDKGKPNIIMGSNAQVALEKFARYFEVEARILDVSEESLFRLDPELVKKSIDENTIGVFVILGSTYTGHYEPVEEISKILDEYEKKTGNDIPIHVDAASGGFIAPFTYAHAGGSKWNFELPRVKSINTSGHKFGLVYAGVGWIIWRDESFLPKHLIFELHYLGGTEESYTLNFSRPGAQIIAQYYNLIHLGFKGFRDIMENCLANARLLSKSLEATGWYTCVSDIHRPKGKHVMDDPKDVSFSKEIESSADYNAGLPVVAFRLSDTFQKEFPHIKQETISTLLRAKQYIIPNYPLPPKCEKTEILRVVVRESMSMDLLDRLITDIVATTEQMMNSDPMDLAAFQPGSTSIEKQIMSKGVDHQNKHKAQRPMSKGVHRTVC</sequence>
<evidence type="ECO:0000256" key="10">
    <source>
        <dbReference type="SAM" id="MobiDB-lite"/>
    </source>
</evidence>
<dbReference type="Gene3D" id="4.10.280.50">
    <property type="match status" value="1"/>
</dbReference>
<dbReference type="PANTHER" id="PTHR43321:SF3">
    <property type="entry name" value="GLUTAMATE DECARBOXYLASE"/>
    <property type="match status" value="1"/>
</dbReference>